<dbReference type="Proteomes" id="UP000783686">
    <property type="component" value="Unassembled WGS sequence"/>
</dbReference>
<evidence type="ECO:0000256" key="1">
    <source>
        <dbReference type="SAM" id="MobiDB-lite"/>
    </source>
</evidence>
<keyword evidence="4" id="KW-1185">Reference proteome</keyword>
<dbReference type="EMBL" id="CAJFDH010000004">
    <property type="protein sequence ID" value="CAD5220854.1"/>
    <property type="molecule type" value="Genomic_DNA"/>
</dbReference>
<feature type="compositionally biased region" description="Basic and acidic residues" evidence="1">
    <location>
        <begin position="139"/>
        <end position="148"/>
    </location>
</feature>
<evidence type="ECO:0000313" key="3">
    <source>
        <dbReference type="EMBL" id="CAD5220854.1"/>
    </source>
</evidence>
<gene>
    <name evidence="3" type="ORF">BOKJ2_LOCUS9152</name>
</gene>
<keyword evidence="2" id="KW-0732">Signal</keyword>
<sequence length="172" mass="19883">MLGWNTVVALLSLITMTLAENERLQEAMRKRLFLLPKTVFGREERRADDTMLDTDLPAAPSLPTQRFKPRSVPLFQRGESTPNAAWRAPANSKSQRSRQCYFTPVQCVLYVPSNQYEQLVKAVPFNDNAETNPTPEVSEESRKKPTTRDMLQKWRRTEVTPLLRGYWRRSAV</sequence>
<evidence type="ECO:0000256" key="2">
    <source>
        <dbReference type="SAM" id="SignalP"/>
    </source>
</evidence>
<protein>
    <submittedName>
        <fullName evidence="3">Uncharacterized protein</fullName>
    </submittedName>
</protein>
<dbReference type="EMBL" id="CAJFCW020000004">
    <property type="protein sequence ID" value="CAG9114208.1"/>
    <property type="molecule type" value="Genomic_DNA"/>
</dbReference>
<accession>A0A811KZH7</accession>
<feature type="chain" id="PRO_5035595439" evidence="2">
    <location>
        <begin position="20"/>
        <end position="172"/>
    </location>
</feature>
<dbReference type="AlphaFoldDB" id="A0A811KZH7"/>
<name>A0A811KZH7_9BILA</name>
<dbReference type="Proteomes" id="UP000614601">
    <property type="component" value="Unassembled WGS sequence"/>
</dbReference>
<dbReference type="OrthoDB" id="10353950at2759"/>
<proteinExistence type="predicted"/>
<organism evidence="3 4">
    <name type="scientific">Bursaphelenchus okinawaensis</name>
    <dbReference type="NCBI Taxonomy" id="465554"/>
    <lineage>
        <taxon>Eukaryota</taxon>
        <taxon>Metazoa</taxon>
        <taxon>Ecdysozoa</taxon>
        <taxon>Nematoda</taxon>
        <taxon>Chromadorea</taxon>
        <taxon>Rhabditida</taxon>
        <taxon>Tylenchina</taxon>
        <taxon>Tylenchomorpha</taxon>
        <taxon>Aphelenchoidea</taxon>
        <taxon>Aphelenchoididae</taxon>
        <taxon>Bursaphelenchus</taxon>
    </lineage>
</organism>
<reference evidence="3" key="1">
    <citation type="submission" date="2020-09" db="EMBL/GenBank/DDBJ databases">
        <authorList>
            <person name="Kikuchi T."/>
        </authorList>
    </citation>
    <scope>NUCLEOTIDE SEQUENCE</scope>
    <source>
        <strain evidence="3">SH1</strain>
    </source>
</reference>
<evidence type="ECO:0000313" key="4">
    <source>
        <dbReference type="Proteomes" id="UP000614601"/>
    </source>
</evidence>
<feature type="signal peptide" evidence="2">
    <location>
        <begin position="1"/>
        <end position="19"/>
    </location>
</feature>
<comment type="caution">
    <text evidence="3">The sequence shown here is derived from an EMBL/GenBank/DDBJ whole genome shotgun (WGS) entry which is preliminary data.</text>
</comment>
<feature type="region of interest" description="Disordered" evidence="1">
    <location>
        <begin position="126"/>
        <end position="148"/>
    </location>
</feature>